<protein>
    <submittedName>
        <fullName evidence="1">Uncharacterized protein</fullName>
    </submittedName>
</protein>
<dbReference type="InParanoid" id="A0A1B7N648"/>
<evidence type="ECO:0000313" key="2">
    <source>
        <dbReference type="Proteomes" id="UP000092154"/>
    </source>
</evidence>
<name>A0A1B7N648_9AGAM</name>
<dbReference type="EMBL" id="KV448216">
    <property type="protein sequence ID" value="OAX40334.1"/>
    <property type="molecule type" value="Genomic_DNA"/>
</dbReference>
<reference evidence="1 2" key="1">
    <citation type="submission" date="2016-06" db="EMBL/GenBank/DDBJ databases">
        <title>Comparative genomics of the ectomycorrhizal sister species Rhizopogon vinicolor and Rhizopogon vesiculosus (Basidiomycota: Boletales) reveals a divergence of the mating type B locus.</title>
        <authorList>
            <consortium name="DOE Joint Genome Institute"/>
            <person name="Mujic A.B."/>
            <person name="Kuo A."/>
            <person name="Tritt A."/>
            <person name="Lipzen A."/>
            <person name="Chen C."/>
            <person name="Johnson J."/>
            <person name="Sharma A."/>
            <person name="Barry K."/>
            <person name="Grigoriev I.V."/>
            <person name="Spatafora J.W."/>
        </authorList>
    </citation>
    <scope>NUCLEOTIDE SEQUENCE [LARGE SCALE GENOMIC DNA]</scope>
    <source>
        <strain evidence="1 2">AM-OR11-026</strain>
    </source>
</reference>
<organism evidence="1 2">
    <name type="scientific">Rhizopogon vinicolor AM-OR11-026</name>
    <dbReference type="NCBI Taxonomy" id="1314800"/>
    <lineage>
        <taxon>Eukaryota</taxon>
        <taxon>Fungi</taxon>
        <taxon>Dikarya</taxon>
        <taxon>Basidiomycota</taxon>
        <taxon>Agaricomycotina</taxon>
        <taxon>Agaricomycetes</taxon>
        <taxon>Agaricomycetidae</taxon>
        <taxon>Boletales</taxon>
        <taxon>Suillineae</taxon>
        <taxon>Rhizopogonaceae</taxon>
        <taxon>Rhizopogon</taxon>
    </lineage>
</organism>
<dbReference type="AlphaFoldDB" id="A0A1B7N648"/>
<proteinExistence type="predicted"/>
<dbReference type="Proteomes" id="UP000092154">
    <property type="component" value="Unassembled WGS sequence"/>
</dbReference>
<keyword evidence="2" id="KW-1185">Reference proteome</keyword>
<evidence type="ECO:0000313" key="1">
    <source>
        <dbReference type="EMBL" id="OAX40334.1"/>
    </source>
</evidence>
<accession>A0A1B7N648</accession>
<sequence length="97" mass="11224">MGSLLVFLCPSSHSNILRLFMLRWLMAHPAESQIITTEPKQLRHHHTERLRCTSSAVTKLDHVAPTVEPALFQPPLLMQRRRLSDKAEVQLRVIHRV</sequence>
<gene>
    <name evidence="1" type="ORF">K503DRAFT_627326</name>
</gene>